<evidence type="ECO:0000313" key="4">
    <source>
        <dbReference type="Proteomes" id="UP000193218"/>
    </source>
</evidence>
<dbReference type="InParanoid" id="A0A1Y1UK37"/>
<evidence type="ECO:0000256" key="2">
    <source>
        <dbReference type="SAM" id="MobiDB-lite"/>
    </source>
</evidence>
<feature type="compositionally biased region" description="Polar residues" evidence="2">
    <location>
        <begin position="54"/>
        <end position="94"/>
    </location>
</feature>
<dbReference type="Proteomes" id="UP000193218">
    <property type="component" value="Unassembled WGS sequence"/>
</dbReference>
<feature type="compositionally biased region" description="Polar residues" evidence="2">
    <location>
        <begin position="106"/>
        <end position="118"/>
    </location>
</feature>
<feature type="coiled-coil region" evidence="1">
    <location>
        <begin position="175"/>
        <end position="223"/>
    </location>
</feature>
<dbReference type="RefSeq" id="XP_021872281.1">
    <property type="nucleotide sequence ID" value="XM_022012557.1"/>
</dbReference>
<keyword evidence="4" id="KW-1185">Reference proteome</keyword>
<proteinExistence type="predicted"/>
<evidence type="ECO:0000256" key="1">
    <source>
        <dbReference type="SAM" id="Coils"/>
    </source>
</evidence>
<dbReference type="AlphaFoldDB" id="A0A1Y1UK37"/>
<feature type="compositionally biased region" description="Basic and acidic residues" evidence="2">
    <location>
        <begin position="146"/>
        <end position="156"/>
    </location>
</feature>
<feature type="compositionally biased region" description="Polar residues" evidence="2">
    <location>
        <begin position="1"/>
        <end position="14"/>
    </location>
</feature>
<evidence type="ECO:0000313" key="3">
    <source>
        <dbReference type="EMBL" id="ORX38359.1"/>
    </source>
</evidence>
<dbReference type="OrthoDB" id="21617at2759"/>
<reference evidence="3 4" key="1">
    <citation type="submission" date="2017-03" db="EMBL/GenBank/DDBJ databases">
        <title>Widespread Adenine N6-methylation of Active Genes in Fungi.</title>
        <authorList>
            <consortium name="DOE Joint Genome Institute"/>
            <person name="Mondo S.J."/>
            <person name="Dannebaum R.O."/>
            <person name="Kuo R.C."/>
            <person name="Louie K.B."/>
            <person name="Bewick A.J."/>
            <person name="Labutti K."/>
            <person name="Haridas S."/>
            <person name="Kuo A."/>
            <person name="Salamov A."/>
            <person name="Ahrendt S.R."/>
            <person name="Lau R."/>
            <person name="Bowen B.P."/>
            <person name="Lipzen A."/>
            <person name="Sullivan W."/>
            <person name="Andreopoulos W.B."/>
            <person name="Clum A."/>
            <person name="Lindquist E."/>
            <person name="Daum C."/>
            <person name="Northen T.R."/>
            <person name="Ramamoorthy G."/>
            <person name="Schmitz R.J."/>
            <person name="Gryganskyi A."/>
            <person name="Culley D."/>
            <person name="Magnuson J."/>
            <person name="James T.Y."/>
            <person name="O'Malley M.A."/>
            <person name="Stajich J.E."/>
            <person name="Spatafora J.W."/>
            <person name="Visel A."/>
            <person name="Grigoriev I.V."/>
        </authorList>
    </citation>
    <scope>NUCLEOTIDE SEQUENCE [LARGE SCALE GENOMIC DNA]</scope>
    <source>
        <strain evidence="3 4">NRRL Y-17943</strain>
    </source>
</reference>
<dbReference type="EMBL" id="NBSH01000004">
    <property type="protein sequence ID" value="ORX38359.1"/>
    <property type="molecule type" value="Genomic_DNA"/>
</dbReference>
<dbReference type="GeneID" id="33554365"/>
<gene>
    <name evidence="3" type="ORF">BD324DRAFT_351323</name>
</gene>
<accession>A0A1Y1UK37</accession>
<comment type="caution">
    <text evidence="3">The sequence shown here is derived from an EMBL/GenBank/DDBJ whole genome shotgun (WGS) entry which is preliminary data.</text>
</comment>
<feature type="region of interest" description="Disordered" evidence="2">
    <location>
        <begin position="1"/>
        <end position="156"/>
    </location>
</feature>
<keyword evidence="1" id="KW-0175">Coiled coil</keyword>
<name>A0A1Y1UK37_9TREE</name>
<protein>
    <submittedName>
        <fullName evidence="3">Uncharacterized protein</fullName>
    </submittedName>
</protein>
<organism evidence="3 4">
    <name type="scientific">Kockovaella imperatae</name>
    <dbReference type="NCBI Taxonomy" id="4999"/>
    <lineage>
        <taxon>Eukaryota</taxon>
        <taxon>Fungi</taxon>
        <taxon>Dikarya</taxon>
        <taxon>Basidiomycota</taxon>
        <taxon>Agaricomycotina</taxon>
        <taxon>Tremellomycetes</taxon>
        <taxon>Tremellales</taxon>
        <taxon>Cuniculitremaceae</taxon>
        <taxon>Kockovaella</taxon>
    </lineage>
</organism>
<sequence length="297" mass="32751">MRPNVGVSSSTYSPSRPGFAQPPYSQNGLRSARPDPPSVIPSKRQLDDLLASLSGPQGSFPCSQASSHRQFQPHPSYNSSGPMSTAAPSRSRTSLIDPFGPLGSVPVSQGTFDPQASFKSLAHVSPEKSERPGPSDAGSASNSRIVTDREKRQDPRYAEMSFAKALPVISELLEGEHFKRELKKMKADQDALERRLWAKQERVKAEHEKVVQAEKDIARISQKPIPKAKLKQFADMLASDLAEFYLQSCLPQIDGLALRQREKLQELGVPGLGGDMKDDKVCERIKRIMDLLEDAME</sequence>